<sequence>MIFFPTESLILIAGFFAAACLYGYYNFMEIGSEQMDLFRRDFWFKKANICRRWSIIFIILAVAFGISASIIPAIV</sequence>
<dbReference type="Proteomes" id="UP000241037">
    <property type="component" value="Segment"/>
</dbReference>
<protein>
    <submittedName>
        <fullName evidence="2">Uncharacterized protein</fullName>
    </submittedName>
</protein>
<dbReference type="OrthoDB" id="23845at10239"/>
<keyword evidence="1" id="KW-1133">Transmembrane helix</keyword>
<evidence type="ECO:0000256" key="1">
    <source>
        <dbReference type="SAM" id="Phobius"/>
    </source>
</evidence>
<proteinExistence type="predicted"/>
<reference evidence="2 3" key="1">
    <citation type="journal article" date="2018" name="Microbiol. Resour. Announc.">
        <title>Complete Genome Sequence of Klebsiella pneumoniae Siphophage Sugarland.</title>
        <authorList>
            <person name="Erickson S.G."/>
            <person name="Lessor L."/>
            <person name="O'Leary C.J."/>
            <person name="Gill J.J."/>
            <person name="Liu M."/>
        </authorList>
    </citation>
    <scope>NUCLEOTIDE SEQUENCE [LARGE SCALE GENOMIC DNA]</scope>
</reference>
<organism evidence="2 3">
    <name type="scientific">Klebsiella phage Sugarland</name>
    <dbReference type="NCBI Taxonomy" id="2053603"/>
    <lineage>
        <taxon>Viruses</taxon>
        <taxon>Duplodnaviria</taxon>
        <taxon>Heunggongvirae</taxon>
        <taxon>Uroviricota</taxon>
        <taxon>Caudoviricetes</taxon>
        <taxon>Demerecviridae</taxon>
        <taxon>Sugarlandvirus</taxon>
        <taxon>Sugarlandvirus sugarland</taxon>
    </lineage>
</organism>
<dbReference type="EMBL" id="MG459987">
    <property type="protein sequence ID" value="ATW61841.1"/>
    <property type="molecule type" value="Genomic_DNA"/>
</dbReference>
<keyword evidence="3" id="KW-1185">Reference proteome</keyword>
<accession>A0A2H4PGS0</accession>
<evidence type="ECO:0000313" key="3">
    <source>
        <dbReference type="Proteomes" id="UP000241037"/>
    </source>
</evidence>
<name>A0A2H4PGS0_9CAUD</name>
<feature type="transmembrane region" description="Helical" evidence="1">
    <location>
        <begin position="53"/>
        <end position="74"/>
    </location>
</feature>
<keyword evidence="1" id="KW-0812">Transmembrane</keyword>
<keyword evidence="1" id="KW-0472">Membrane</keyword>
<gene>
    <name evidence="2" type="ORF">CPT_Sugarland_004</name>
</gene>
<evidence type="ECO:0000313" key="2">
    <source>
        <dbReference type="EMBL" id="ATW61841.1"/>
    </source>
</evidence>
<feature type="transmembrane region" description="Helical" evidence="1">
    <location>
        <begin position="6"/>
        <end position="25"/>
    </location>
</feature>